<dbReference type="Proteomes" id="UP001219525">
    <property type="component" value="Unassembled WGS sequence"/>
</dbReference>
<dbReference type="AlphaFoldDB" id="A0AAD6YFT5"/>
<gene>
    <name evidence="1" type="ORF">GGX14DRAFT_392092</name>
</gene>
<reference evidence="1" key="1">
    <citation type="submission" date="2023-03" db="EMBL/GenBank/DDBJ databases">
        <title>Massive genome expansion in bonnet fungi (Mycena s.s.) driven by repeated elements and novel gene families across ecological guilds.</title>
        <authorList>
            <consortium name="Lawrence Berkeley National Laboratory"/>
            <person name="Harder C.B."/>
            <person name="Miyauchi S."/>
            <person name="Viragh M."/>
            <person name="Kuo A."/>
            <person name="Thoen E."/>
            <person name="Andreopoulos B."/>
            <person name="Lu D."/>
            <person name="Skrede I."/>
            <person name="Drula E."/>
            <person name="Henrissat B."/>
            <person name="Morin E."/>
            <person name="Kohler A."/>
            <person name="Barry K."/>
            <person name="LaButti K."/>
            <person name="Morin E."/>
            <person name="Salamov A."/>
            <person name="Lipzen A."/>
            <person name="Mereny Z."/>
            <person name="Hegedus B."/>
            <person name="Baldrian P."/>
            <person name="Stursova M."/>
            <person name="Weitz H."/>
            <person name="Taylor A."/>
            <person name="Grigoriev I.V."/>
            <person name="Nagy L.G."/>
            <person name="Martin F."/>
            <person name="Kauserud H."/>
        </authorList>
    </citation>
    <scope>NUCLEOTIDE SEQUENCE</scope>
    <source>
        <strain evidence="1">9144</strain>
    </source>
</reference>
<evidence type="ECO:0000313" key="1">
    <source>
        <dbReference type="EMBL" id="KAJ7214826.1"/>
    </source>
</evidence>
<keyword evidence="2" id="KW-1185">Reference proteome</keyword>
<sequence length="165" mass="18449">MCSQTSTEQNELRTLSEDAVWRTMCHAEIRKAVFGDLHRSESGDSVTLSSSNWLKFGARTRMYIFLRFYATVKLIGRIHLAIHCRRMRHLAHIGHVSYPVRGGIGPYSKSEPPHSTASFAGGPLCSAARRVHGSHQMSGPCVRSRWSVSLANPTVPDCQFSSTRY</sequence>
<protein>
    <submittedName>
        <fullName evidence="1">Uncharacterized protein</fullName>
    </submittedName>
</protein>
<proteinExistence type="predicted"/>
<comment type="caution">
    <text evidence="1">The sequence shown here is derived from an EMBL/GenBank/DDBJ whole genome shotgun (WGS) entry which is preliminary data.</text>
</comment>
<accession>A0AAD6YFT5</accession>
<organism evidence="1 2">
    <name type="scientific">Mycena pura</name>
    <dbReference type="NCBI Taxonomy" id="153505"/>
    <lineage>
        <taxon>Eukaryota</taxon>
        <taxon>Fungi</taxon>
        <taxon>Dikarya</taxon>
        <taxon>Basidiomycota</taxon>
        <taxon>Agaricomycotina</taxon>
        <taxon>Agaricomycetes</taxon>
        <taxon>Agaricomycetidae</taxon>
        <taxon>Agaricales</taxon>
        <taxon>Marasmiineae</taxon>
        <taxon>Mycenaceae</taxon>
        <taxon>Mycena</taxon>
    </lineage>
</organism>
<name>A0AAD6YFT5_9AGAR</name>
<dbReference type="EMBL" id="JARJCW010000018">
    <property type="protein sequence ID" value="KAJ7214826.1"/>
    <property type="molecule type" value="Genomic_DNA"/>
</dbReference>
<evidence type="ECO:0000313" key="2">
    <source>
        <dbReference type="Proteomes" id="UP001219525"/>
    </source>
</evidence>